<dbReference type="EMBL" id="CAJNOG010000219">
    <property type="protein sequence ID" value="CAF1087261.1"/>
    <property type="molecule type" value="Genomic_DNA"/>
</dbReference>
<sequence length="428" mass="45280">MSLWIQRTKPGGGTLVECLDQTGQEGWCTVPLGFSSGGNIVATAYMPDTQVTGPVLSVNTWTHIATTYSQTHGLTLYVNGVSVGNKGAQPNNAPGMAVTLTLGSSLFSGTCNSQSIAQGTFFGYLDEFRVYSRELSATEVSALAKDKTCTDGLMNGDETDIDCGGSCSKCVVGQKCTLTKDLPTCTDGIKNQDETDVDCGGSACTKRCSPGQGCLSNTDCTTDNCDTTAKKCREVWIKIASDSFTGDSNCGGIGHNPSISLNSCQSICMDMLDCTAIDYNPGTRACTYRQCATYPPKYQSQSGWEVWMTTRKTLTITERKETFKLYYLVACASLCYSGLAYDGNNTCGQMCYTTPIGPFGSASGSVGSTGTCTTNSTFCPGGIYAITRNTYSPINFDCAAPIHCGSYGCCTKIGSPSDPAIYCISCHS</sequence>
<evidence type="ECO:0008006" key="4">
    <source>
        <dbReference type="Google" id="ProtNLM"/>
    </source>
</evidence>
<proteinExistence type="predicted"/>
<protein>
    <recommendedName>
        <fullName evidence="4">LamG-like jellyroll fold domain-containing protein</fullName>
    </recommendedName>
</protein>
<dbReference type="Pfam" id="PF13385">
    <property type="entry name" value="Laminin_G_3"/>
    <property type="match status" value="1"/>
</dbReference>
<evidence type="ECO:0000313" key="2">
    <source>
        <dbReference type="EMBL" id="CAF3964528.1"/>
    </source>
</evidence>
<evidence type="ECO:0000313" key="1">
    <source>
        <dbReference type="EMBL" id="CAF1087261.1"/>
    </source>
</evidence>
<organism evidence="2 3">
    <name type="scientific">Adineta steineri</name>
    <dbReference type="NCBI Taxonomy" id="433720"/>
    <lineage>
        <taxon>Eukaryota</taxon>
        <taxon>Metazoa</taxon>
        <taxon>Spiralia</taxon>
        <taxon>Gnathifera</taxon>
        <taxon>Rotifera</taxon>
        <taxon>Eurotatoria</taxon>
        <taxon>Bdelloidea</taxon>
        <taxon>Adinetida</taxon>
        <taxon>Adinetidae</taxon>
        <taxon>Adineta</taxon>
    </lineage>
</organism>
<dbReference type="InterPro" id="IPR013320">
    <property type="entry name" value="ConA-like_dom_sf"/>
</dbReference>
<dbReference type="Proteomes" id="UP000663845">
    <property type="component" value="Unassembled WGS sequence"/>
</dbReference>
<gene>
    <name evidence="1" type="ORF">JYZ213_LOCUS20635</name>
    <name evidence="2" type="ORF">OXD698_LOCUS27456</name>
</gene>
<dbReference type="Proteomes" id="UP000663844">
    <property type="component" value="Unassembled WGS sequence"/>
</dbReference>
<dbReference type="Gene3D" id="2.60.120.200">
    <property type="match status" value="1"/>
</dbReference>
<comment type="caution">
    <text evidence="2">The sequence shown here is derived from an EMBL/GenBank/DDBJ whole genome shotgun (WGS) entry which is preliminary data.</text>
</comment>
<dbReference type="AlphaFoldDB" id="A0A819LD96"/>
<reference evidence="2" key="1">
    <citation type="submission" date="2021-02" db="EMBL/GenBank/DDBJ databases">
        <authorList>
            <person name="Nowell W R."/>
        </authorList>
    </citation>
    <scope>NUCLEOTIDE SEQUENCE</scope>
</reference>
<name>A0A819LD96_9BILA</name>
<accession>A0A819LD96</accession>
<dbReference type="EMBL" id="CAJOAZ010002845">
    <property type="protein sequence ID" value="CAF3964528.1"/>
    <property type="molecule type" value="Genomic_DNA"/>
</dbReference>
<evidence type="ECO:0000313" key="3">
    <source>
        <dbReference type="Proteomes" id="UP000663844"/>
    </source>
</evidence>
<dbReference type="SUPFAM" id="SSF49899">
    <property type="entry name" value="Concanavalin A-like lectins/glucanases"/>
    <property type="match status" value="1"/>
</dbReference>